<proteinExistence type="predicted"/>
<dbReference type="EMBL" id="KZ678496">
    <property type="protein sequence ID" value="PSR81699.1"/>
    <property type="molecule type" value="Genomic_DNA"/>
</dbReference>
<dbReference type="SUPFAM" id="SSF55729">
    <property type="entry name" value="Acyl-CoA N-acyltransferases (Nat)"/>
    <property type="match status" value="1"/>
</dbReference>
<sequence>MVIRVTDTQGPAPLPMLARLRDHLPHSYSLLRRGQFSHFGKQTAFKPQHGHFLLATDDDSEQNRSNGETQDHEPLSPAQSSPAKHFAAAYLDLSQHPSTEMFFYSTLQNHANPASALPQQELTHALDLAVAIFQRVRAIARATIADGRHPVGRPLAVMCGGLQQATHRLLIDRRGFVSSYYNPYDQWLFRIDALPVLPAELLALQTERCVKAGLHWADVRREDVPLIASRTKIPKVADLLMSEPSVGVRDGEGMLVAWAFMDIAGTLSTLHVEEPFRGQGIAKAIATTILREHTFGDDSWGSAEVHVDNVQSQGVCRSLGGKKGLQICWSAINYDSIPENEL</sequence>
<feature type="domain" description="GCN5-related N-acetyltransferase Rv2170-like" evidence="2">
    <location>
        <begin position="246"/>
        <end position="329"/>
    </location>
</feature>
<reference evidence="3 4" key="1">
    <citation type="journal article" date="2018" name="Mycol. Prog.">
        <title>Coniella lustricola, a new species from submerged detritus.</title>
        <authorList>
            <person name="Raudabaugh D.B."/>
            <person name="Iturriaga T."/>
            <person name="Carver A."/>
            <person name="Mondo S."/>
            <person name="Pangilinan J."/>
            <person name="Lipzen A."/>
            <person name="He G."/>
            <person name="Amirebrahimi M."/>
            <person name="Grigoriev I.V."/>
            <person name="Miller A.N."/>
        </authorList>
    </citation>
    <scope>NUCLEOTIDE SEQUENCE [LARGE SCALE GENOMIC DNA]</scope>
    <source>
        <strain evidence="3 4">B22-T-1</strain>
    </source>
</reference>
<dbReference type="InterPro" id="IPR013653">
    <property type="entry name" value="GCN5-like_dom"/>
</dbReference>
<dbReference type="OrthoDB" id="61870at2759"/>
<gene>
    <name evidence="3" type="ORF">BD289DRAFT_484282</name>
</gene>
<name>A0A2T3A2J5_9PEZI</name>
<accession>A0A2T3A2J5</accession>
<evidence type="ECO:0000313" key="3">
    <source>
        <dbReference type="EMBL" id="PSR81699.1"/>
    </source>
</evidence>
<evidence type="ECO:0000259" key="2">
    <source>
        <dbReference type="Pfam" id="PF08445"/>
    </source>
</evidence>
<dbReference type="InterPro" id="IPR053225">
    <property type="entry name" value="Acyl-CoA_N-acyltransferase"/>
</dbReference>
<dbReference type="PANTHER" id="PTHR20958:SF6">
    <property type="entry name" value="GLYCINE N-ACYLTRANSFERASE-LIKE PROTEIN"/>
    <property type="match status" value="1"/>
</dbReference>
<dbReference type="PANTHER" id="PTHR20958">
    <property type="entry name" value="GLYCINE N-ACYLTRANSFERASE-LIKE PROTEIN"/>
    <property type="match status" value="1"/>
</dbReference>
<feature type="region of interest" description="Disordered" evidence="1">
    <location>
        <begin position="58"/>
        <end position="81"/>
    </location>
</feature>
<dbReference type="InParanoid" id="A0A2T3A2J5"/>
<keyword evidence="4" id="KW-1185">Reference proteome</keyword>
<dbReference type="Gene3D" id="3.40.630.30">
    <property type="match status" value="1"/>
</dbReference>
<dbReference type="Proteomes" id="UP000241462">
    <property type="component" value="Unassembled WGS sequence"/>
</dbReference>
<dbReference type="Pfam" id="PF08445">
    <property type="entry name" value="FR47"/>
    <property type="match status" value="1"/>
</dbReference>
<dbReference type="GO" id="GO:0016747">
    <property type="term" value="F:acyltransferase activity, transferring groups other than amino-acyl groups"/>
    <property type="evidence" value="ECO:0007669"/>
    <property type="project" value="InterPro"/>
</dbReference>
<dbReference type="AlphaFoldDB" id="A0A2T3A2J5"/>
<protein>
    <recommendedName>
        <fullName evidence="2">GCN5-related N-acetyltransferase Rv2170-like domain-containing protein</fullName>
    </recommendedName>
</protein>
<evidence type="ECO:0000256" key="1">
    <source>
        <dbReference type="SAM" id="MobiDB-lite"/>
    </source>
</evidence>
<evidence type="ECO:0000313" key="4">
    <source>
        <dbReference type="Proteomes" id="UP000241462"/>
    </source>
</evidence>
<dbReference type="InterPro" id="IPR016181">
    <property type="entry name" value="Acyl_CoA_acyltransferase"/>
</dbReference>
<organism evidence="3 4">
    <name type="scientific">Coniella lustricola</name>
    <dbReference type="NCBI Taxonomy" id="2025994"/>
    <lineage>
        <taxon>Eukaryota</taxon>
        <taxon>Fungi</taxon>
        <taxon>Dikarya</taxon>
        <taxon>Ascomycota</taxon>
        <taxon>Pezizomycotina</taxon>
        <taxon>Sordariomycetes</taxon>
        <taxon>Sordariomycetidae</taxon>
        <taxon>Diaporthales</taxon>
        <taxon>Schizoparmaceae</taxon>
        <taxon>Coniella</taxon>
    </lineage>
</organism>